<gene>
    <name evidence="3" type="ORF">F503_07279</name>
</gene>
<reference evidence="3 4" key="1">
    <citation type="journal article" date="2013" name="BMC Genomics">
        <title>The genome and transcriptome of the pine saprophyte Ophiostoma piceae, and a comparison with the bark beetle-associated pine pathogen Grosmannia clavigera.</title>
        <authorList>
            <person name="Haridas S."/>
            <person name="Wang Y."/>
            <person name="Lim L."/>
            <person name="Massoumi Alamouti S."/>
            <person name="Jackman S."/>
            <person name="Docking R."/>
            <person name="Robertson G."/>
            <person name="Birol I."/>
            <person name="Bohlmann J."/>
            <person name="Breuil C."/>
        </authorList>
    </citation>
    <scope>NUCLEOTIDE SEQUENCE [LARGE SCALE GENOMIC DNA]</scope>
    <source>
        <strain evidence="3 4">UAMH 11346</strain>
    </source>
</reference>
<name>S3CS83_OPHP1</name>
<keyword evidence="1" id="KW-0175">Coiled coil</keyword>
<organism evidence="3 4">
    <name type="scientific">Ophiostoma piceae (strain UAMH 11346)</name>
    <name type="common">Sap stain fungus</name>
    <dbReference type="NCBI Taxonomy" id="1262450"/>
    <lineage>
        <taxon>Eukaryota</taxon>
        <taxon>Fungi</taxon>
        <taxon>Dikarya</taxon>
        <taxon>Ascomycota</taxon>
        <taxon>Pezizomycotina</taxon>
        <taxon>Sordariomycetes</taxon>
        <taxon>Sordariomycetidae</taxon>
        <taxon>Ophiostomatales</taxon>
        <taxon>Ophiostomataceae</taxon>
        <taxon>Ophiostoma</taxon>
    </lineage>
</organism>
<dbReference type="HOGENOM" id="CLU_721796_0_0_1"/>
<feature type="compositionally biased region" description="Polar residues" evidence="2">
    <location>
        <begin position="31"/>
        <end position="40"/>
    </location>
</feature>
<proteinExistence type="predicted"/>
<dbReference type="VEuPathDB" id="FungiDB:F503_07279"/>
<feature type="coiled-coil region" evidence="1">
    <location>
        <begin position="70"/>
        <end position="104"/>
    </location>
</feature>
<evidence type="ECO:0000313" key="4">
    <source>
        <dbReference type="Proteomes" id="UP000016923"/>
    </source>
</evidence>
<feature type="region of interest" description="Disordered" evidence="2">
    <location>
        <begin position="1"/>
        <end position="54"/>
    </location>
</feature>
<dbReference type="EMBL" id="KE148147">
    <property type="protein sequence ID" value="EPE09503.1"/>
    <property type="molecule type" value="Genomic_DNA"/>
</dbReference>
<feature type="region of interest" description="Disordered" evidence="2">
    <location>
        <begin position="156"/>
        <end position="179"/>
    </location>
</feature>
<protein>
    <submittedName>
        <fullName evidence="3">Uncharacterized protein</fullName>
    </submittedName>
</protein>
<sequence length="383" mass="42421">MPDQHQDKRRRRETIAMGPDEVASLGCHENSAPTNPTPSRQVGDREQDFGQTPRFLGTQASYTEVEDTPMDLLERKHRTLQAELQAAQREIKSLEERMLRVEKALPRNQSGGVRGSGDIDWAPTRWGSGTLYSPTPASSARGSLLPIPPTASAVMNRAKSTPTKGQHYGRHSSNFTGRLDFGVRKPRKAAAAVQLQTMRRQLSNMSPKTHPSEALLFPQICLPAPTVVPETIAVATTTERDDDCPPTLEMKSPRRRAQMIHQAGRITTSLIQAQPNSAPGNDIIVAYWHCFIGDSEALLEFSNYRSGVHLLADAMPVPDLVDADNDELVLLCFLSRISLSRLLNRVYDHFYSFSVSPGQTAMHQVGLETELESCHGIAAIYWC</sequence>
<dbReference type="AlphaFoldDB" id="S3CS83"/>
<evidence type="ECO:0000313" key="3">
    <source>
        <dbReference type="EMBL" id="EPE09503.1"/>
    </source>
</evidence>
<keyword evidence="4" id="KW-1185">Reference proteome</keyword>
<evidence type="ECO:0000256" key="1">
    <source>
        <dbReference type="SAM" id="Coils"/>
    </source>
</evidence>
<accession>S3CS83</accession>
<evidence type="ECO:0000256" key="2">
    <source>
        <dbReference type="SAM" id="MobiDB-lite"/>
    </source>
</evidence>
<dbReference type="Proteomes" id="UP000016923">
    <property type="component" value="Unassembled WGS sequence"/>
</dbReference>